<dbReference type="Proteomes" id="UP000239757">
    <property type="component" value="Unassembled WGS sequence"/>
</dbReference>
<protein>
    <submittedName>
        <fullName evidence="1">Uncharacterized protein</fullName>
    </submittedName>
</protein>
<accession>A0A2P5WYC0</accession>
<evidence type="ECO:0000313" key="1">
    <source>
        <dbReference type="EMBL" id="PPR96072.1"/>
    </source>
</evidence>
<dbReference type="EMBL" id="KZ666128">
    <property type="protein sequence ID" value="PPR96072.1"/>
    <property type="molecule type" value="Genomic_DNA"/>
</dbReference>
<proteinExistence type="predicted"/>
<reference evidence="1 2" key="1">
    <citation type="submission" date="2015-01" db="EMBL/GenBank/DDBJ databases">
        <title>Genome of allotetraploid Gossypium barbadense reveals genomic plasticity and fiber elongation in cotton evolution.</title>
        <authorList>
            <person name="Chen X."/>
            <person name="Liu X."/>
            <person name="Zhao B."/>
            <person name="Zheng H."/>
            <person name="Hu Y."/>
            <person name="Lu G."/>
            <person name="Yang C."/>
            <person name="Chen J."/>
            <person name="Shan C."/>
            <person name="Zhang L."/>
            <person name="Zhou Y."/>
            <person name="Wang L."/>
            <person name="Guo W."/>
            <person name="Bai Y."/>
            <person name="Ruan J."/>
            <person name="Shangguan X."/>
            <person name="Mao Y."/>
            <person name="Jiang J."/>
            <person name="Zhu Y."/>
            <person name="Lei J."/>
            <person name="Kang H."/>
            <person name="Chen S."/>
            <person name="He X."/>
            <person name="Wang R."/>
            <person name="Wang Y."/>
            <person name="Chen J."/>
            <person name="Wang L."/>
            <person name="Yu S."/>
            <person name="Wang B."/>
            <person name="Wei J."/>
            <person name="Song S."/>
            <person name="Lu X."/>
            <person name="Gao Z."/>
            <person name="Gu W."/>
            <person name="Deng X."/>
            <person name="Ma D."/>
            <person name="Wang S."/>
            <person name="Liang W."/>
            <person name="Fang L."/>
            <person name="Cai C."/>
            <person name="Zhu X."/>
            <person name="Zhou B."/>
            <person name="Zhang Y."/>
            <person name="Chen Z."/>
            <person name="Xu S."/>
            <person name="Zhu R."/>
            <person name="Wang S."/>
            <person name="Zhang T."/>
            <person name="Zhao G."/>
        </authorList>
    </citation>
    <scope>NUCLEOTIDE SEQUENCE [LARGE SCALE GENOMIC DNA]</scope>
    <source>
        <strain evidence="2">cv. Xinhai21</strain>
        <tissue evidence="1">Leaf</tissue>
    </source>
</reference>
<organism evidence="1 2">
    <name type="scientific">Gossypium barbadense</name>
    <name type="common">Sea Island cotton</name>
    <name type="synonym">Hibiscus barbadensis</name>
    <dbReference type="NCBI Taxonomy" id="3634"/>
    <lineage>
        <taxon>Eukaryota</taxon>
        <taxon>Viridiplantae</taxon>
        <taxon>Streptophyta</taxon>
        <taxon>Embryophyta</taxon>
        <taxon>Tracheophyta</taxon>
        <taxon>Spermatophyta</taxon>
        <taxon>Magnoliopsida</taxon>
        <taxon>eudicotyledons</taxon>
        <taxon>Gunneridae</taxon>
        <taxon>Pentapetalae</taxon>
        <taxon>rosids</taxon>
        <taxon>malvids</taxon>
        <taxon>Malvales</taxon>
        <taxon>Malvaceae</taxon>
        <taxon>Malvoideae</taxon>
        <taxon>Gossypium</taxon>
    </lineage>
</organism>
<evidence type="ECO:0000313" key="2">
    <source>
        <dbReference type="Proteomes" id="UP000239757"/>
    </source>
</evidence>
<name>A0A2P5WYC0_GOSBA</name>
<sequence>MWDTEALILNRSAMVKLGLDVVASSARSRRRYMSALGKHGEERGSILAGSFLRWRPPHNPDMEVLEWNHMVTWQSLMGFVGRKSKVQGGLCS</sequence>
<gene>
    <name evidence="1" type="ORF">GOBAR_AA24603</name>
</gene>
<dbReference type="AlphaFoldDB" id="A0A2P5WYC0"/>